<evidence type="ECO:0000313" key="2">
    <source>
        <dbReference type="Proteomes" id="UP000236546"/>
    </source>
</evidence>
<comment type="caution">
    <text evidence="1">The sequence shown here is derived from an EMBL/GenBank/DDBJ whole genome shotgun (WGS) entry which is preliminary data.</text>
</comment>
<dbReference type="Proteomes" id="UP000236546">
    <property type="component" value="Unassembled WGS sequence"/>
</dbReference>
<protein>
    <submittedName>
        <fullName evidence="1">Uncharacterized protein</fullName>
    </submittedName>
</protein>
<sequence>MNDQIGALDDSHTEGFFGLADETLSADCGTDAYLVDITGFESDIDNQTWWDLSAIFSQGF</sequence>
<organism evidence="1 2">
    <name type="scientific">Trichoderma gamsii</name>
    <dbReference type="NCBI Taxonomy" id="398673"/>
    <lineage>
        <taxon>Eukaryota</taxon>
        <taxon>Fungi</taxon>
        <taxon>Dikarya</taxon>
        <taxon>Ascomycota</taxon>
        <taxon>Pezizomycotina</taxon>
        <taxon>Sordariomycetes</taxon>
        <taxon>Hypocreomycetidae</taxon>
        <taxon>Hypocreales</taxon>
        <taxon>Hypocreaceae</taxon>
        <taxon>Trichoderma</taxon>
    </lineage>
</organism>
<proteinExistence type="predicted"/>
<reference evidence="1 2" key="1">
    <citation type="submission" date="2017-02" db="EMBL/GenBank/DDBJ databases">
        <title>Genomes of Trichoderma spp. with biocontrol activity.</title>
        <authorList>
            <person name="Gardiner D."/>
            <person name="Kazan K."/>
            <person name="Vos C."/>
            <person name="Harvey P."/>
        </authorList>
    </citation>
    <scope>NUCLEOTIDE SEQUENCE [LARGE SCALE GENOMIC DNA]</scope>
    <source>
        <strain evidence="1 2">A5MH</strain>
    </source>
</reference>
<dbReference type="AlphaFoldDB" id="A0A2K0TLW0"/>
<dbReference type="EMBL" id="MTYH01000015">
    <property type="protein sequence ID" value="PNP46502.1"/>
    <property type="molecule type" value="Genomic_DNA"/>
</dbReference>
<accession>A0A2K0TLW0</accession>
<gene>
    <name evidence="1" type="ORF">TGAMA5MH_01960</name>
</gene>
<name>A0A2K0TLW0_9HYPO</name>
<evidence type="ECO:0000313" key="1">
    <source>
        <dbReference type="EMBL" id="PNP46502.1"/>
    </source>
</evidence>